<name>A0A5A7NWF1_STRAF</name>
<comment type="caution">
    <text evidence="5">The sequence shown here is derived from an EMBL/GenBank/DDBJ whole genome shotgun (WGS) entry which is preliminary data.</text>
</comment>
<dbReference type="SUPFAM" id="SSF48576">
    <property type="entry name" value="Terpenoid synthases"/>
    <property type="match status" value="1"/>
</dbReference>
<dbReference type="Proteomes" id="UP000325081">
    <property type="component" value="Unassembled WGS sequence"/>
</dbReference>
<protein>
    <submittedName>
        <fullName evidence="5">Copalyl diphosphate synthase</fullName>
    </submittedName>
</protein>
<evidence type="ECO:0000256" key="1">
    <source>
        <dbReference type="ARBA" id="ARBA00001946"/>
    </source>
</evidence>
<organism evidence="5 6">
    <name type="scientific">Striga asiatica</name>
    <name type="common">Asiatic witchweed</name>
    <name type="synonym">Buchnera asiatica</name>
    <dbReference type="NCBI Taxonomy" id="4170"/>
    <lineage>
        <taxon>Eukaryota</taxon>
        <taxon>Viridiplantae</taxon>
        <taxon>Streptophyta</taxon>
        <taxon>Embryophyta</taxon>
        <taxon>Tracheophyta</taxon>
        <taxon>Spermatophyta</taxon>
        <taxon>Magnoliopsida</taxon>
        <taxon>eudicotyledons</taxon>
        <taxon>Gunneridae</taxon>
        <taxon>Pentapetalae</taxon>
        <taxon>asterids</taxon>
        <taxon>lamiids</taxon>
        <taxon>Lamiales</taxon>
        <taxon>Orobanchaceae</taxon>
        <taxon>Buchnereae</taxon>
        <taxon>Striga</taxon>
    </lineage>
</organism>
<dbReference type="GO" id="GO:0009507">
    <property type="term" value="C:chloroplast"/>
    <property type="evidence" value="ECO:0007669"/>
    <property type="project" value="TreeGrafter"/>
</dbReference>
<evidence type="ECO:0000313" key="6">
    <source>
        <dbReference type="Proteomes" id="UP000325081"/>
    </source>
</evidence>
<comment type="cofactor">
    <cofactor evidence="1">
        <name>Mg(2+)</name>
        <dbReference type="ChEBI" id="CHEBI:18420"/>
    </cofactor>
</comment>
<dbReference type="InterPro" id="IPR036965">
    <property type="entry name" value="Terpene_synth_N_sf"/>
</dbReference>
<dbReference type="GO" id="GO:0000287">
    <property type="term" value="F:magnesium ion binding"/>
    <property type="evidence" value="ECO:0007669"/>
    <property type="project" value="TreeGrafter"/>
</dbReference>
<dbReference type="GO" id="GO:0010333">
    <property type="term" value="F:terpene synthase activity"/>
    <property type="evidence" value="ECO:0007669"/>
    <property type="project" value="InterPro"/>
</dbReference>
<keyword evidence="3" id="KW-0460">Magnesium</keyword>
<dbReference type="PANTHER" id="PTHR31739:SF4">
    <property type="entry name" value="ENT-COPALYL DIPHOSPHATE SYNTHASE, CHLOROPLASTIC"/>
    <property type="match status" value="1"/>
</dbReference>
<evidence type="ECO:0000256" key="3">
    <source>
        <dbReference type="ARBA" id="ARBA00022842"/>
    </source>
</evidence>
<sequence length="695" mass="79527">MSSLLAFAPPSAALLRPPPAAAHGGLSSPRVFPCWKPVIISGSPLRCRAVARSRTREWKKAEYLDVIHNDLSTIKRQEIVEDDTERETHHKVGILFIKENFHKLGDENPEHMPIGFEIAFPAMIEIAKKLEIEIPENCAGLQEIYAIRELKLTKIPKETLHKVPTTLLHSLEGIGGLKWEKLLKLRCADGSFLFSPSSTAFALQQTKDDNCLKYLTNCVDKFNGGVPNVYPVDLFEHIWSVDRLQRLGISRYFQSEIDECISYVHRYWTSKGICWARNSRVQDIDDTAMGFRLMRLHGYDISAEVFSNFKKGGEFFCFAGQTTQAVTGMYNLYRASQVKFHGEDILVDAGDYSSKFLREKRAKNELLDKWIIAKDLPGEVGYALDVSYYASLPRLETRFYLEHYGGEDDVWIGKTLYRMPCVSSNTYLELAKLDYNNCQVLHQREWKNILKWFRNSGLKGFGKKESNFLQRYYIAAACIFEPEKWAVRVGWAKTVILVETIVSHFQRQGLSREHKSAFVEEFEQGCILKYKTRSPLVGAFIMTLNQLSLDILLAHGQDIQPQLSQVWYKWLKTWEEGNNIGEGDAELYVHTLNLCGGGRRASALMLSEPDLSDHPKYEQLLKATISAHDSCGTNVEIERGMQGLLKLVLDKSPEDLDSQIRQNFLTVARSFYYTAYFSQETIDFHINKVLFENVL</sequence>
<evidence type="ECO:0000256" key="2">
    <source>
        <dbReference type="ARBA" id="ARBA00022723"/>
    </source>
</evidence>
<dbReference type="OrthoDB" id="2343925at2759"/>
<proteinExistence type="predicted"/>
<dbReference type="GO" id="GO:0009686">
    <property type="term" value="P:gibberellin biosynthetic process"/>
    <property type="evidence" value="ECO:0007669"/>
    <property type="project" value="TreeGrafter"/>
</dbReference>
<dbReference type="Gene3D" id="1.10.600.10">
    <property type="entry name" value="Farnesyl Diphosphate Synthase"/>
    <property type="match status" value="1"/>
</dbReference>
<dbReference type="AlphaFoldDB" id="A0A5A7NWF1"/>
<dbReference type="Pfam" id="PF01397">
    <property type="entry name" value="Terpene_synth"/>
    <property type="match status" value="1"/>
</dbReference>
<dbReference type="InterPro" id="IPR050148">
    <property type="entry name" value="Terpene_synthase-like"/>
</dbReference>
<evidence type="ECO:0000313" key="5">
    <source>
        <dbReference type="EMBL" id="GER24836.1"/>
    </source>
</evidence>
<dbReference type="SFLD" id="SFLDG01014">
    <property type="entry name" value="Terpene_Cyclase_Like_1_N-term"/>
    <property type="match status" value="1"/>
</dbReference>
<keyword evidence="6" id="KW-1185">Reference proteome</keyword>
<dbReference type="FunFam" id="1.50.10.130:FF:000002">
    <property type="entry name" value="Ent-copalyl diphosphate synthase, chloroplastic"/>
    <property type="match status" value="1"/>
</dbReference>
<evidence type="ECO:0000259" key="4">
    <source>
        <dbReference type="Pfam" id="PF01397"/>
    </source>
</evidence>
<dbReference type="SUPFAM" id="SSF48239">
    <property type="entry name" value="Terpenoid cyclases/Protein prenyltransferases"/>
    <property type="match status" value="1"/>
</dbReference>
<dbReference type="Gene3D" id="1.50.10.130">
    <property type="entry name" value="Terpene synthase, N-terminal domain"/>
    <property type="match status" value="1"/>
</dbReference>
<dbReference type="InterPro" id="IPR001906">
    <property type="entry name" value="Terpene_synth_N"/>
</dbReference>
<dbReference type="PANTHER" id="PTHR31739">
    <property type="entry name" value="ENT-COPALYL DIPHOSPHATE SYNTHASE, CHLOROPLASTIC"/>
    <property type="match status" value="1"/>
</dbReference>
<feature type="domain" description="Terpene synthase N-terminal" evidence="4">
    <location>
        <begin position="178"/>
        <end position="384"/>
    </location>
</feature>
<reference evidence="6" key="1">
    <citation type="journal article" date="2019" name="Curr. Biol.">
        <title>Genome Sequence of Striga asiatica Provides Insight into the Evolution of Plant Parasitism.</title>
        <authorList>
            <person name="Yoshida S."/>
            <person name="Kim S."/>
            <person name="Wafula E.K."/>
            <person name="Tanskanen J."/>
            <person name="Kim Y.M."/>
            <person name="Honaas L."/>
            <person name="Yang Z."/>
            <person name="Spallek T."/>
            <person name="Conn C.E."/>
            <person name="Ichihashi Y."/>
            <person name="Cheong K."/>
            <person name="Cui S."/>
            <person name="Der J.P."/>
            <person name="Gundlach H."/>
            <person name="Jiao Y."/>
            <person name="Hori C."/>
            <person name="Ishida J.K."/>
            <person name="Kasahara H."/>
            <person name="Kiba T."/>
            <person name="Kim M.S."/>
            <person name="Koo N."/>
            <person name="Laohavisit A."/>
            <person name="Lee Y.H."/>
            <person name="Lumba S."/>
            <person name="McCourt P."/>
            <person name="Mortimer J.C."/>
            <person name="Mutuku J.M."/>
            <person name="Nomura T."/>
            <person name="Sasaki-Sekimoto Y."/>
            <person name="Seto Y."/>
            <person name="Wang Y."/>
            <person name="Wakatake T."/>
            <person name="Sakakibara H."/>
            <person name="Demura T."/>
            <person name="Yamaguchi S."/>
            <person name="Yoneyama K."/>
            <person name="Manabe R.I."/>
            <person name="Nelson D.C."/>
            <person name="Schulman A.H."/>
            <person name="Timko M.P."/>
            <person name="dePamphilis C.W."/>
            <person name="Choi D."/>
            <person name="Shirasu K."/>
        </authorList>
    </citation>
    <scope>NUCLEOTIDE SEQUENCE [LARGE SCALE GENOMIC DNA]</scope>
    <source>
        <strain evidence="6">cv. UVA1</strain>
    </source>
</reference>
<gene>
    <name evidence="5" type="ORF">STAS_00370</name>
</gene>
<dbReference type="SFLD" id="SFLDG01605">
    <property type="entry name" value="Terpene_Cyclase_Like_1_N-term"/>
    <property type="match status" value="1"/>
</dbReference>
<keyword evidence="2" id="KW-0479">Metal-binding</keyword>
<dbReference type="EMBL" id="BKCP01000001">
    <property type="protein sequence ID" value="GER24836.1"/>
    <property type="molecule type" value="Genomic_DNA"/>
</dbReference>
<dbReference type="InterPro" id="IPR008949">
    <property type="entry name" value="Isoprenoid_synthase_dom_sf"/>
</dbReference>
<dbReference type="InterPro" id="IPR008930">
    <property type="entry name" value="Terpenoid_cyclase/PrenylTrfase"/>
</dbReference>
<accession>A0A5A7NWF1</accession>
<dbReference type="Gene3D" id="1.50.10.160">
    <property type="match status" value="1"/>
</dbReference>